<feature type="chain" id="PRO_5046836538" evidence="1">
    <location>
        <begin position="20"/>
        <end position="131"/>
    </location>
</feature>
<keyword evidence="4" id="KW-1185">Reference proteome</keyword>
<gene>
    <name evidence="3" type="ORF">HRV97_16290</name>
</gene>
<evidence type="ECO:0000313" key="4">
    <source>
        <dbReference type="Proteomes" id="UP000621447"/>
    </source>
</evidence>
<sequence length="131" mass="14579">MRFAPTLAALALIATPALAQQGGGMQGMNHGSMPGMNHDDMMKQMMAGNPYGQAEMDMHQKMMAARQGDAAEMWTRKMIEHHRGAIAMSRVAVREATDADTKRMAQMTITKQEKDIAELQAWLRKHGKRPQ</sequence>
<accession>A0ABX2JLQ2</accession>
<feature type="signal peptide" evidence="1">
    <location>
        <begin position="1"/>
        <end position="19"/>
    </location>
</feature>
<evidence type="ECO:0000313" key="3">
    <source>
        <dbReference type="EMBL" id="NTS66709.1"/>
    </source>
</evidence>
<comment type="caution">
    <text evidence="3">The sequence shown here is derived from an EMBL/GenBank/DDBJ whole genome shotgun (WGS) entry which is preliminary data.</text>
</comment>
<evidence type="ECO:0000256" key="1">
    <source>
        <dbReference type="SAM" id="SignalP"/>
    </source>
</evidence>
<protein>
    <submittedName>
        <fullName evidence="3">DUF305 domain-containing protein</fullName>
    </submittedName>
</protein>
<reference evidence="3 4" key="1">
    <citation type="submission" date="2020-06" db="EMBL/GenBank/DDBJ databases">
        <title>Sphingomonas hominis sp. nov., a member of the Sphingomonas, isolated from the hair of a 22-year-old girl.</title>
        <authorList>
            <person name="Zhang D.-F."/>
            <person name="Cui X.-W."/>
        </authorList>
    </citation>
    <scope>NUCLEOTIDE SEQUENCE [LARGE SCALE GENOMIC DNA]</scope>
    <source>
        <strain evidence="3 4">HHU CXW</strain>
    </source>
</reference>
<dbReference type="Proteomes" id="UP000621447">
    <property type="component" value="Unassembled WGS sequence"/>
</dbReference>
<keyword evidence="1" id="KW-0732">Signal</keyword>
<name>A0ABX2JLQ2_9SPHN</name>
<proteinExistence type="predicted"/>
<organism evidence="3 4">
    <name type="scientific">Sphingomonas hominis</name>
    <dbReference type="NCBI Taxonomy" id="2741495"/>
    <lineage>
        <taxon>Bacteria</taxon>
        <taxon>Pseudomonadati</taxon>
        <taxon>Pseudomonadota</taxon>
        <taxon>Alphaproteobacteria</taxon>
        <taxon>Sphingomonadales</taxon>
        <taxon>Sphingomonadaceae</taxon>
        <taxon>Sphingomonas</taxon>
    </lineage>
</organism>
<dbReference type="Gene3D" id="1.20.1260.10">
    <property type="match status" value="1"/>
</dbReference>
<dbReference type="InterPro" id="IPR012347">
    <property type="entry name" value="Ferritin-like"/>
</dbReference>
<dbReference type="EMBL" id="JABULH010000013">
    <property type="protein sequence ID" value="NTS66709.1"/>
    <property type="molecule type" value="Genomic_DNA"/>
</dbReference>
<dbReference type="RefSeq" id="WP_174195195.1">
    <property type="nucleotide sequence ID" value="NZ_JABULH010000013.1"/>
</dbReference>
<dbReference type="InterPro" id="IPR005183">
    <property type="entry name" value="DUF305_CopM-like"/>
</dbReference>
<feature type="domain" description="DUF305" evidence="2">
    <location>
        <begin position="32"/>
        <end position="123"/>
    </location>
</feature>
<dbReference type="Pfam" id="PF03713">
    <property type="entry name" value="DUF305"/>
    <property type="match status" value="1"/>
</dbReference>
<evidence type="ECO:0000259" key="2">
    <source>
        <dbReference type="Pfam" id="PF03713"/>
    </source>
</evidence>